<protein>
    <recommendedName>
        <fullName evidence="8">EKC/KEOPS complex subunit CGI121</fullName>
    </recommendedName>
</protein>
<comment type="similarity">
    <text evidence="2 5">Belongs to the CGI121/TPRKB family.</text>
</comment>
<comment type="subcellular location">
    <subcellularLocation>
        <location evidence="1">Nucleus</location>
    </subcellularLocation>
</comment>
<sequence>METQRFELFGGRTLHTAFFKDVKNSAALRQAVLNQEINFALINARMVVDLFAVHAAAARALLCDQDNKLITKTLNAELVFNLSGSRNVAESFRRFGLTDECDQILVCVFDADEDAISKALALVDGTLIDTPSLKEALGPHLAPNDVAMIRKYYKIQDTELQTSTLSDAVTSRIATKSCNK</sequence>
<dbReference type="PANTHER" id="PTHR15840:SF10">
    <property type="entry name" value="EKC_KEOPS COMPLEX SUBUNIT TPRKB"/>
    <property type="match status" value="1"/>
</dbReference>
<dbReference type="EMBL" id="JAKCXM010000584">
    <property type="protein sequence ID" value="KAJ0392721.1"/>
    <property type="molecule type" value="Genomic_DNA"/>
</dbReference>
<dbReference type="Gene3D" id="3.30.2380.10">
    <property type="entry name" value="CGI121/TPRKB"/>
    <property type="match status" value="1"/>
</dbReference>
<evidence type="ECO:0000313" key="7">
    <source>
        <dbReference type="Proteomes" id="UP001209570"/>
    </source>
</evidence>
<dbReference type="PANTHER" id="PTHR15840">
    <property type="entry name" value="CGI-121 FAMILY MEMBER"/>
    <property type="match status" value="1"/>
</dbReference>
<organism evidence="6 7">
    <name type="scientific">Pythium insidiosum</name>
    <name type="common">Pythiosis disease agent</name>
    <dbReference type="NCBI Taxonomy" id="114742"/>
    <lineage>
        <taxon>Eukaryota</taxon>
        <taxon>Sar</taxon>
        <taxon>Stramenopiles</taxon>
        <taxon>Oomycota</taxon>
        <taxon>Peronosporomycetes</taxon>
        <taxon>Pythiales</taxon>
        <taxon>Pythiaceae</taxon>
        <taxon>Pythium</taxon>
    </lineage>
</organism>
<dbReference type="GO" id="GO:0005829">
    <property type="term" value="C:cytosol"/>
    <property type="evidence" value="ECO:0007669"/>
    <property type="project" value="TreeGrafter"/>
</dbReference>
<evidence type="ECO:0008006" key="8">
    <source>
        <dbReference type="Google" id="ProtNLM"/>
    </source>
</evidence>
<dbReference type="GO" id="GO:0002949">
    <property type="term" value="P:tRNA threonylcarbamoyladenosine modification"/>
    <property type="evidence" value="ECO:0007669"/>
    <property type="project" value="TreeGrafter"/>
</dbReference>
<evidence type="ECO:0000313" key="6">
    <source>
        <dbReference type="EMBL" id="KAJ0392721.1"/>
    </source>
</evidence>
<evidence type="ECO:0000256" key="1">
    <source>
        <dbReference type="ARBA" id="ARBA00004123"/>
    </source>
</evidence>
<evidence type="ECO:0000256" key="2">
    <source>
        <dbReference type="ARBA" id="ARBA00005546"/>
    </source>
</evidence>
<evidence type="ECO:0000256" key="4">
    <source>
        <dbReference type="ARBA" id="ARBA00023242"/>
    </source>
</evidence>
<dbReference type="InterPro" id="IPR013926">
    <property type="entry name" value="CGI121/TPRKB"/>
</dbReference>
<gene>
    <name evidence="6" type="ORF">P43SY_011976</name>
</gene>
<dbReference type="Pfam" id="PF08617">
    <property type="entry name" value="CGI-121"/>
    <property type="match status" value="1"/>
</dbReference>
<keyword evidence="4 5" id="KW-0539">Nucleus</keyword>
<proteinExistence type="inferred from homology"/>
<reference evidence="6" key="1">
    <citation type="submission" date="2021-12" db="EMBL/GenBank/DDBJ databases">
        <title>Prjna785345.</title>
        <authorList>
            <person name="Rujirawat T."/>
            <person name="Krajaejun T."/>
        </authorList>
    </citation>
    <scope>NUCLEOTIDE SEQUENCE</scope>
    <source>
        <strain evidence="6">Pi057C3</strain>
    </source>
</reference>
<dbReference type="Proteomes" id="UP001209570">
    <property type="component" value="Unassembled WGS sequence"/>
</dbReference>
<keyword evidence="3" id="KW-0819">tRNA processing</keyword>
<dbReference type="GO" id="GO:0000408">
    <property type="term" value="C:EKC/KEOPS complex"/>
    <property type="evidence" value="ECO:0007669"/>
    <property type="project" value="TreeGrafter"/>
</dbReference>
<evidence type="ECO:0000256" key="3">
    <source>
        <dbReference type="ARBA" id="ARBA00022694"/>
    </source>
</evidence>
<accession>A0AAD5LBD2</accession>
<dbReference type="SUPFAM" id="SSF143870">
    <property type="entry name" value="PF0523-like"/>
    <property type="match status" value="1"/>
</dbReference>
<dbReference type="GO" id="GO:0005634">
    <property type="term" value="C:nucleus"/>
    <property type="evidence" value="ECO:0007669"/>
    <property type="project" value="UniProtKB-SubCell"/>
</dbReference>
<keyword evidence="7" id="KW-1185">Reference proteome</keyword>
<evidence type="ECO:0000256" key="5">
    <source>
        <dbReference type="RuleBase" id="RU004398"/>
    </source>
</evidence>
<name>A0AAD5LBD2_PYTIN</name>
<dbReference type="NCBIfam" id="NF011465">
    <property type="entry name" value="PRK14886.1-1"/>
    <property type="match status" value="1"/>
</dbReference>
<dbReference type="InterPro" id="IPR036504">
    <property type="entry name" value="CGI121/TPRKB_sf"/>
</dbReference>
<dbReference type="AlphaFoldDB" id="A0AAD5LBD2"/>
<comment type="caution">
    <text evidence="6">The sequence shown here is derived from an EMBL/GenBank/DDBJ whole genome shotgun (WGS) entry which is preliminary data.</text>
</comment>